<keyword evidence="13 14" id="KW-0472">Membrane</keyword>
<gene>
    <name evidence="17" type="ORF">ACFSKK_07755</name>
</gene>
<dbReference type="EC" id="2.7.13.3" evidence="3"/>
<dbReference type="CDD" id="cd00082">
    <property type="entry name" value="HisKA"/>
    <property type="match status" value="1"/>
</dbReference>
<comment type="caution">
    <text evidence="17">The sequence shown here is derived from an EMBL/GenBank/DDBJ whole genome shotgun (WGS) entry which is preliminary data.</text>
</comment>
<dbReference type="InterPro" id="IPR004358">
    <property type="entry name" value="Sig_transdc_His_kin-like_C"/>
</dbReference>
<organism evidence="17 18">
    <name type="scientific">Metabacillus endolithicus</name>
    <dbReference type="NCBI Taxonomy" id="1535204"/>
    <lineage>
        <taxon>Bacteria</taxon>
        <taxon>Bacillati</taxon>
        <taxon>Bacillota</taxon>
        <taxon>Bacilli</taxon>
        <taxon>Bacillales</taxon>
        <taxon>Bacillaceae</taxon>
        <taxon>Metabacillus</taxon>
    </lineage>
</organism>
<dbReference type="PROSITE" id="PS50109">
    <property type="entry name" value="HIS_KIN"/>
    <property type="match status" value="1"/>
</dbReference>
<dbReference type="PROSITE" id="PS50885">
    <property type="entry name" value="HAMP"/>
    <property type="match status" value="1"/>
</dbReference>
<dbReference type="CDD" id="cd00075">
    <property type="entry name" value="HATPase"/>
    <property type="match status" value="1"/>
</dbReference>
<evidence type="ECO:0000256" key="12">
    <source>
        <dbReference type="ARBA" id="ARBA00023012"/>
    </source>
</evidence>
<dbReference type="SMART" id="SM00387">
    <property type="entry name" value="HATPase_c"/>
    <property type="match status" value="1"/>
</dbReference>
<dbReference type="Proteomes" id="UP001597318">
    <property type="component" value="Unassembled WGS sequence"/>
</dbReference>
<dbReference type="InterPro" id="IPR036890">
    <property type="entry name" value="HATPase_C_sf"/>
</dbReference>
<evidence type="ECO:0000259" key="15">
    <source>
        <dbReference type="PROSITE" id="PS50109"/>
    </source>
</evidence>
<proteinExistence type="predicted"/>
<evidence type="ECO:0000256" key="1">
    <source>
        <dbReference type="ARBA" id="ARBA00000085"/>
    </source>
</evidence>
<dbReference type="InterPro" id="IPR003594">
    <property type="entry name" value="HATPase_dom"/>
</dbReference>
<feature type="transmembrane region" description="Helical" evidence="14">
    <location>
        <begin position="16"/>
        <end position="39"/>
    </location>
</feature>
<keyword evidence="10" id="KW-0067">ATP-binding</keyword>
<feature type="domain" description="Histidine kinase" evidence="15">
    <location>
        <begin position="253"/>
        <end position="470"/>
    </location>
</feature>
<keyword evidence="7 14" id="KW-0812">Transmembrane</keyword>
<sequence>MKLKCNWSSSSLKTKIRLLFAVILCVSILFSFLFIHYLYRNLYVNEVEQSLLDEGLKLKSSYTSGEISDEFKSHLNWYNTISESEILLVNNPRELSACLPFEINHEGLISEEERRNLLRGEHLIKIGYEERFDRQIMGVVVPLLDENKLVGIIYLYLPLAPIEEVFNRTTPLLIAVGIIFFLVIFKIVNSMSNTFLQPIHEMRKYAKELAKGNFKNRIPVRTSDEIGGLAKTFNQMSEALDESDQKKKDFLANVAHELRTPLSYVKGYSGVLQEKLYETEDEAEKYLSLIQRESERMQRLVNDLLDLAQLEGENYPLIKEPIAFSQLVNDTVDRFDHRLQEKHLMLQQHLDDEIIIIGSPDRLQQIIYNLLENAIRYSDKPGTISLSSTQDQESIFFSISDNGMGMSEEEIIHIGERFYRTDKARNRKEGGTGLGLAIVKQLVLLHGGRMEFHSKLGKGTTVTLVFPNELNKKGLM</sequence>
<evidence type="ECO:0000256" key="11">
    <source>
        <dbReference type="ARBA" id="ARBA00022989"/>
    </source>
</evidence>
<evidence type="ECO:0000256" key="2">
    <source>
        <dbReference type="ARBA" id="ARBA00004651"/>
    </source>
</evidence>
<dbReference type="SMART" id="SM00304">
    <property type="entry name" value="HAMP"/>
    <property type="match status" value="1"/>
</dbReference>
<dbReference type="PANTHER" id="PTHR45528">
    <property type="entry name" value="SENSOR HISTIDINE KINASE CPXA"/>
    <property type="match status" value="1"/>
</dbReference>
<evidence type="ECO:0000256" key="7">
    <source>
        <dbReference type="ARBA" id="ARBA00022692"/>
    </source>
</evidence>
<dbReference type="InterPro" id="IPR036097">
    <property type="entry name" value="HisK_dim/P_sf"/>
</dbReference>
<dbReference type="InterPro" id="IPR005467">
    <property type="entry name" value="His_kinase_dom"/>
</dbReference>
<dbReference type="PANTHER" id="PTHR45528:SF1">
    <property type="entry name" value="SENSOR HISTIDINE KINASE CPXA"/>
    <property type="match status" value="1"/>
</dbReference>
<dbReference type="SMART" id="SM00388">
    <property type="entry name" value="HisKA"/>
    <property type="match status" value="1"/>
</dbReference>
<dbReference type="GO" id="GO:0016301">
    <property type="term" value="F:kinase activity"/>
    <property type="evidence" value="ECO:0007669"/>
    <property type="project" value="UniProtKB-KW"/>
</dbReference>
<dbReference type="EMBL" id="JBHUIK010000002">
    <property type="protein sequence ID" value="MFD2213566.1"/>
    <property type="molecule type" value="Genomic_DNA"/>
</dbReference>
<keyword evidence="11 14" id="KW-1133">Transmembrane helix</keyword>
<evidence type="ECO:0000256" key="10">
    <source>
        <dbReference type="ARBA" id="ARBA00022840"/>
    </source>
</evidence>
<dbReference type="Gene3D" id="6.10.340.10">
    <property type="match status" value="1"/>
</dbReference>
<dbReference type="RefSeq" id="WP_247345234.1">
    <property type="nucleotide sequence ID" value="NZ_CP095550.1"/>
</dbReference>
<protein>
    <recommendedName>
        <fullName evidence="3">histidine kinase</fullName>
        <ecNumber evidence="3">2.7.13.3</ecNumber>
    </recommendedName>
</protein>
<evidence type="ECO:0000256" key="13">
    <source>
        <dbReference type="ARBA" id="ARBA00023136"/>
    </source>
</evidence>
<dbReference type="SUPFAM" id="SSF47384">
    <property type="entry name" value="Homodimeric domain of signal transducing histidine kinase"/>
    <property type="match status" value="1"/>
</dbReference>
<dbReference type="InterPro" id="IPR050398">
    <property type="entry name" value="HssS/ArlS-like"/>
</dbReference>
<feature type="domain" description="HAMP" evidence="16">
    <location>
        <begin position="193"/>
        <end position="245"/>
    </location>
</feature>
<accession>A0ABW5BXK1</accession>
<evidence type="ECO:0000313" key="17">
    <source>
        <dbReference type="EMBL" id="MFD2213566.1"/>
    </source>
</evidence>
<dbReference type="InterPro" id="IPR003661">
    <property type="entry name" value="HisK_dim/P_dom"/>
</dbReference>
<evidence type="ECO:0000256" key="9">
    <source>
        <dbReference type="ARBA" id="ARBA00022777"/>
    </source>
</evidence>
<keyword evidence="9 17" id="KW-0418">Kinase</keyword>
<keyword evidence="18" id="KW-1185">Reference proteome</keyword>
<dbReference type="Pfam" id="PF00512">
    <property type="entry name" value="HisKA"/>
    <property type="match status" value="1"/>
</dbReference>
<dbReference type="Pfam" id="PF02518">
    <property type="entry name" value="HATPase_c"/>
    <property type="match status" value="1"/>
</dbReference>
<dbReference type="SUPFAM" id="SSF158472">
    <property type="entry name" value="HAMP domain-like"/>
    <property type="match status" value="1"/>
</dbReference>
<evidence type="ECO:0000256" key="6">
    <source>
        <dbReference type="ARBA" id="ARBA00022679"/>
    </source>
</evidence>
<comment type="catalytic activity">
    <reaction evidence="1">
        <text>ATP + protein L-histidine = ADP + protein N-phospho-L-histidine.</text>
        <dbReference type="EC" id="2.7.13.3"/>
    </reaction>
</comment>
<keyword evidence="4" id="KW-1003">Cell membrane</keyword>
<dbReference type="PRINTS" id="PR00344">
    <property type="entry name" value="BCTRLSENSOR"/>
</dbReference>
<evidence type="ECO:0000259" key="16">
    <source>
        <dbReference type="PROSITE" id="PS50885"/>
    </source>
</evidence>
<keyword evidence="8" id="KW-0547">Nucleotide-binding</keyword>
<keyword evidence="12" id="KW-0902">Two-component regulatory system</keyword>
<dbReference type="SUPFAM" id="SSF55874">
    <property type="entry name" value="ATPase domain of HSP90 chaperone/DNA topoisomerase II/histidine kinase"/>
    <property type="match status" value="1"/>
</dbReference>
<evidence type="ECO:0000256" key="14">
    <source>
        <dbReference type="SAM" id="Phobius"/>
    </source>
</evidence>
<dbReference type="Pfam" id="PF00672">
    <property type="entry name" value="HAMP"/>
    <property type="match status" value="1"/>
</dbReference>
<evidence type="ECO:0000256" key="3">
    <source>
        <dbReference type="ARBA" id="ARBA00012438"/>
    </source>
</evidence>
<dbReference type="InterPro" id="IPR003660">
    <property type="entry name" value="HAMP_dom"/>
</dbReference>
<evidence type="ECO:0000313" key="18">
    <source>
        <dbReference type="Proteomes" id="UP001597318"/>
    </source>
</evidence>
<keyword evidence="5" id="KW-0597">Phosphoprotein</keyword>
<evidence type="ECO:0000256" key="5">
    <source>
        <dbReference type="ARBA" id="ARBA00022553"/>
    </source>
</evidence>
<evidence type="ECO:0000256" key="8">
    <source>
        <dbReference type="ARBA" id="ARBA00022741"/>
    </source>
</evidence>
<evidence type="ECO:0000256" key="4">
    <source>
        <dbReference type="ARBA" id="ARBA00022475"/>
    </source>
</evidence>
<keyword evidence="6" id="KW-0808">Transferase</keyword>
<reference evidence="18" key="1">
    <citation type="journal article" date="2019" name="Int. J. Syst. Evol. Microbiol.">
        <title>The Global Catalogue of Microorganisms (GCM) 10K type strain sequencing project: providing services to taxonomists for standard genome sequencing and annotation.</title>
        <authorList>
            <consortium name="The Broad Institute Genomics Platform"/>
            <consortium name="The Broad Institute Genome Sequencing Center for Infectious Disease"/>
            <person name="Wu L."/>
            <person name="Ma J."/>
        </authorList>
    </citation>
    <scope>NUCLEOTIDE SEQUENCE [LARGE SCALE GENOMIC DNA]</scope>
    <source>
        <strain evidence="18">CGMCC 1.15474</strain>
    </source>
</reference>
<name>A0ABW5BXK1_9BACI</name>
<dbReference type="Gene3D" id="3.30.565.10">
    <property type="entry name" value="Histidine kinase-like ATPase, C-terminal domain"/>
    <property type="match status" value="1"/>
</dbReference>
<feature type="transmembrane region" description="Helical" evidence="14">
    <location>
        <begin position="169"/>
        <end position="188"/>
    </location>
</feature>
<dbReference type="Gene3D" id="1.10.287.130">
    <property type="match status" value="1"/>
</dbReference>
<comment type="subcellular location">
    <subcellularLocation>
        <location evidence="2">Cell membrane</location>
        <topology evidence="2">Multi-pass membrane protein</topology>
    </subcellularLocation>
</comment>
<dbReference type="CDD" id="cd06225">
    <property type="entry name" value="HAMP"/>
    <property type="match status" value="1"/>
</dbReference>